<dbReference type="PANTHER" id="PTHR11142:SF0">
    <property type="entry name" value="TRNA PSEUDOURIDINE SYNTHASE-LIKE 1"/>
    <property type="match status" value="1"/>
</dbReference>
<dbReference type="EC" id="5.4.99.12" evidence="4"/>
<dbReference type="InterPro" id="IPR020103">
    <property type="entry name" value="PsdUridine_synth_cat_dom_sf"/>
</dbReference>
<evidence type="ECO:0000256" key="7">
    <source>
        <dbReference type="RuleBase" id="RU003792"/>
    </source>
</evidence>
<keyword evidence="3 4" id="KW-0413">Isomerase</keyword>
<evidence type="ECO:0000313" key="10">
    <source>
        <dbReference type="Proteomes" id="UP000005551"/>
    </source>
</evidence>
<evidence type="ECO:0000313" key="9">
    <source>
        <dbReference type="EMBL" id="EIM76034.1"/>
    </source>
</evidence>
<keyword evidence="10" id="KW-1185">Reference proteome</keyword>
<evidence type="ECO:0000256" key="5">
    <source>
        <dbReference type="PIRSR" id="PIRSR001430-1"/>
    </source>
</evidence>
<dbReference type="InterPro" id="IPR001406">
    <property type="entry name" value="PsdUridine_synth_TruA"/>
</dbReference>
<evidence type="ECO:0000256" key="4">
    <source>
        <dbReference type="HAMAP-Rule" id="MF_00171"/>
    </source>
</evidence>
<feature type="domain" description="Pseudouridine synthase I TruA alpha/beta" evidence="8">
    <location>
        <begin position="184"/>
        <end position="291"/>
    </location>
</feature>
<evidence type="ECO:0000256" key="2">
    <source>
        <dbReference type="ARBA" id="ARBA00022694"/>
    </source>
</evidence>
<comment type="function">
    <text evidence="4">Formation of pseudouridine at positions 38, 39 and 40 in the anticodon stem and loop of transfer RNAs.</text>
</comment>
<dbReference type="HAMAP" id="MF_00171">
    <property type="entry name" value="TruA"/>
    <property type="match status" value="1"/>
</dbReference>
<sequence>MHFRGVCFFLFGGKAVICAWEAQFRRNPITFFPPLFMQQRPYQYLVFLQYLGLRYRGWQKQAGQKTVQGQLERVIRFVLGHEEFTVLGAGRTDSGVSAAEGAFALHSAEQIHPESFLQGVNAMLPADILLLRCQEVPLTFNIIQDVEQKEYRYYFRLGAKPAPLESAYQGYFAEDLALEALQAAALLFEGTHDFRCFCPRQKTSASYVRTIFQSRIVALEPTEKGNFNGYYQVRGTGFLMHQVRMMLGALLAVGRGEKRAEDLKAALQTEKKEPFAAAVPAHGLVLHRLHFRGL</sequence>
<dbReference type="SUPFAM" id="SSF55120">
    <property type="entry name" value="Pseudouridine synthase"/>
    <property type="match status" value="1"/>
</dbReference>
<organism evidence="9 10">
    <name type="scientific">Nitritalea halalkaliphila LW7</name>
    <dbReference type="NCBI Taxonomy" id="1189621"/>
    <lineage>
        <taxon>Bacteria</taxon>
        <taxon>Pseudomonadati</taxon>
        <taxon>Bacteroidota</taxon>
        <taxon>Cytophagia</taxon>
        <taxon>Cytophagales</taxon>
        <taxon>Cyclobacteriaceae</taxon>
        <taxon>Nitritalea</taxon>
    </lineage>
</organism>
<comment type="caution">
    <text evidence="4">Lacks conserved residue(s) required for the propagation of feature annotation.</text>
</comment>
<comment type="subunit">
    <text evidence="4">Homodimer.</text>
</comment>
<name>I5C2I2_9BACT</name>
<dbReference type="PANTHER" id="PTHR11142">
    <property type="entry name" value="PSEUDOURIDYLATE SYNTHASE"/>
    <property type="match status" value="1"/>
</dbReference>
<dbReference type="Gene3D" id="3.30.70.660">
    <property type="entry name" value="Pseudouridine synthase I, catalytic domain, C-terminal subdomain"/>
    <property type="match status" value="1"/>
</dbReference>
<evidence type="ECO:0000259" key="8">
    <source>
        <dbReference type="Pfam" id="PF01416"/>
    </source>
</evidence>
<dbReference type="Gene3D" id="3.30.70.580">
    <property type="entry name" value="Pseudouridine synthase I, catalytic domain, N-terminal subdomain"/>
    <property type="match status" value="1"/>
</dbReference>
<dbReference type="NCBIfam" id="TIGR00071">
    <property type="entry name" value="hisT_truA"/>
    <property type="match status" value="1"/>
</dbReference>
<dbReference type="GO" id="GO:0031119">
    <property type="term" value="P:tRNA pseudouridine synthesis"/>
    <property type="evidence" value="ECO:0007669"/>
    <property type="project" value="UniProtKB-UniRule"/>
</dbReference>
<reference evidence="9 10" key="1">
    <citation type="submission" date="2012-05" db="EMBL/GenBank/DDBJ databases">
        <title>Genome sequence of Nitritalea halalkaliphila LW7.</title>
        <authorList>
            <person name="Jangir P.K."/>
            <person name="Singh A."/>
            <person name="Shivaji S."/>
            <person name="Sharma R."/>
        </authorList>
    </citation>
    <scope>NUCLEOTIDE SEQUENCE [LARGE SCALE GENOMIC DNA]</scope>
    <source>
        <strain evidence="9 10">LW7</strain>
    </source>
</reference>
<comment type="caution">
    <text evidence="9">The sequence shown here is derived from an EMBL/GenBank/DDBJ whole genome shotgun (WGS) entry which is preliminary data.</text>
</comment>
<dbReference type="EMBL" id="AJYA01000024">
    <property type="protein sequence ID" value="EIM76034.1"/>
    <property type="molecule type" value="Genomic_DNA"/>
</dbReference>
<dbReference type="InterPro" id="IPR020094">
    <property type="entry name" value="TruA/RsuA/RluB/E/F_N"/>
</dbReference>
<dbReference type="InterPro" id="IPR020097">
    <property type="entry name" value="PsdUridine_synth_TruA_a/b_dom"/>
</dbReference>
<protein>
    <recommendedName>
        <fullName evidence="4">tRNA pseudouridine synthase A</fullName>
        <ecNumber evidence="4">5.4.99.12</ecNumber>
    </recommendedName>
    <alternativeName>
        <fullName evidence="4">tRNA pseudouridine(38-40) synthase</fullName>
    </alternativeName>
    <alternativeName>
        <fullName evidence="4">tRNA pseudouridylate synthase I</fullName>
    </alternativeName>
    <alternativeName>
        <fullName evidence="4">tRNA-uridine isomerase I</fullName>
    </alternativeName>
</protein>
<evidence type="ECO:0000256" key="3">
    <source>
        <dbReference type="ARBA" id="ARBA00023235"/>
    </source>
</evidence>
<gene>
    <name evidence="4" type="primary">truA</name>
    <name evidence="9" type="ORF">A3SI_11774</name>
</gene>
<accession>I5C2I2</accession>
<dbReference type="STRING" id="1189621.A3SI_11774"/>
<dbReference type="GO" id="GO:0160147">
    <property type="term" value="F:tRNA pseudouridine(38-40) synthase activity"/>
    <property type="evidence" value="ECO:0007669"/>
    <property type="project" value="UniProtKB-EC"/>
</dbReference>
<keyword evidence="2 4" id="KW-0819">tRNA processing</keyword>
<dbReference type="PIRSF" id="PIRSF001430">
    <property type="entry name" value="tRNA_psdUrid_synth"/>
    <property type="match status" value="1"/>
</dbReference>
<feature type="active site" description="Nucleophile" evidence="4 5">
    <location>
        <position position="93"/>
    </location>
</feature>
<feature type="binding site" evidence="4 6">
    <location>
        <position position="151"/>
    </location>
    <ligand>
        <name>substrate</name>
    </ligand>
</feature>
<dbReference type="AlphaFoldDB" id="I5C2I2"/>
<comment type="similarity">
    <text evidence="1 4 7">Belongs to the tRNA pseudouridine synthase TruA family.</text>
</comment>
<dbReference type="GO" id="GO:0003723">
    <property type="term" value="F:RNA binding"/>
    <property type="evidence" value="ECO:0007669"/>
    <property type="project" value="InterPro"/>
</dbReference>
<comment type="catalytic activity">
    <reaction evidence="4 7">
        <text>uridine(38/39/40) in tRNA = pseudouridine(38/39/40) in tRNA</text>
        <dbReference type="Rhea" id="RHEA:22376"/>
        <dbReference type="Rhea" id="RHEA-COMP:10085"/>
        <dbReference type="Rhea" id="RHEA-COMP:10087"/>
        <dbReference type="ChEBI" id="CHEBI:65314"/>
        <dbReference type="ChEBI" id="CHEBI:65315"/>
        <dbReference type="EC" id="5.4.99.12"/>
    </reaction>
</comment>
<evidence type="ECO:0000256" key="1">
    <source>
        <dbReference type="ARBA" id="ARBA00009375"/>
    </source>
</evidence>
<evidence type="ECO:0000256" key="6">
    <source>
        <dbReference type="PIRSR" id="PIRSR001430-2"/>
    </source>
</evidence>
<proteinExistence type="inferred from homology"/>
<dbReference type="Proteomes" id="UP000005551">
    <property type="component" value="Unassembled WGS sequence"/>
</dbReference>
<dbReference type="Pfam" id="PF01416">
    <property type="entry name" value="PseudoU_synth_1"/>
    <property type="match status" value="1"/>
</dbReference>
<dbReference type="InterPro" id="IPR020095">
    <property type="entry name" value="PsdUridine_synth_TruA_C"/>
</dbReference>